<dbReference type="Gene3D" id="1.20.58.350">
    <property type="entry name" value="Thioesterase/thiol ester dehydrase-isomerase"/>
    <property type="match status" value="1"/>
</dbReference>
<keyword evidence="5" id="KW-0963">Cytoplasm</keyword>
<keyword evidence="9" id="KW-0809">Transit peptide</keyword>
<dbReference type="AlphaFoldDB" id="A0A5N6C4V5"/>
<dbReference type="InterPro" id="IPR006683">
    <property type="entry name" value="Thioestr_dom"/>
</dbReference>
<dbReference type="Proteomes" id="UP000313066">
    <property type="component" value="Unassembled WGS sequence"/>
</dbReference>
<evidence type="ECO:0000256" key="8">
    <source>
        <dbReference type="ARBA" id="ARBA00022832"/>
    </source>
</evidence>
<keyword evidence="12" id="KW-0966">Cell projection</keyword>
<protein>
    <recommendedName>
        <fullName evidence="17">Acyl-coenzyme A thioesterase THEM4</fullName>
        <ecNumber evidence="16">3.1.2.2</ecNumber>
    </recommendedName>
    <alternativeName>
        <fullName evidence="18">Thioesterase superfamily member 4</fullName>
    </alternativeName>
</protein>
<comment type="catalytic activity">
    <reaction evidence="19">
        <text>octanoyl-CoA + H2O = octanoate + CoA + H(+)</text>
        <dbReference type="Rhea" id="RHEA:30143"/>
        <dbReference type="ChEBI" id="CHEBI:15377"/>
        <dbReference type="ChEBI" id="CHEBI:15378"/>
        <dbReference type="ChEBI" id="CHEBI:25646"/>
        <dbReference type="ChEBI" id="CHEBI:57287"/>
        <dbReference type="ChEBI" id="CHEBI:57386"/>
    </reaction>
    <physiologicalReaction direction="left-to-right" evidence="19">
        <dbReference type="Rhea" id="RHEA:30144"/>
    </physiologicalReaction>
</comment>
<keyword evidence="7" id="KW-0378">Hydrolase</keyword>
<comment type="similarity">
    <text evidence="15">Belongs to the THEM4/THEM5 thioesterase family.</text>
</comment>
<evidence type="ECO:0000256" key="10">
    <source>
        <dbReference type="ARBA" id="ARBA00023098"/>
    </source>
</evidence>
<dbReference type="PANTHER" id="PTHR12418">
    <property type="entry name" value="ACYL-COENZYME A THIOESTERASE THEM4"/>
    <property type="match status" value="1"/>
</dbReference>
<dbReference type="EC" id="3.1.2.2" evidence="16"/>
<comment type="catalytic activity">
    <reaction evidence="20">
        <text>hexadecanoyl-CoA + H2O = hexadecanoate + CoA + H(+)</text>
        <dbReference type="Rhea" id="RHEA:16645"/>
        <dbReference type="ChEBI" id="CHEBI:7896"/>
        <dbReference type="ChEBI" id="CHEBI:15377"/>
        <dbReference type="ChEBI" id="CHEBI:15378"/>
        <dbReference type="ChEBI" id="CHEBI:57287"/>
        <dbReference type="ChEBI" id="CHEBI:57379"/>
        <dbReference type="EC" id="3.1.2.2"/>
    </reaction>
    <physiologicalReaction direction="left-to-right" evidence="20">
        <dbReference type="Rhea" id="RHEA:16646"/>
    </physiologicalReaction>
</comment>
<comment type="catalytic activity">
    <reaction evidence="14">
        <text>(9Z)-octadecenoyl-CoA + H2O = (9Z)-octadecenoate + CoA + H(+)</text>
        <dbReference type="Rhea" id="RHEA:40139"/>
        <dbReference type="ChEBI" id="CHEBI:15377"/>
        <dbReference type="ChEBI" id="CHEBI:15378"/>
        <dbReference type="ChEBI" id="CHEBI:30823"/>
        <dbReference type="ChEBI" id="CHEBI:57287"/>
        <dbReference type="ChEBI" id="CHEBI:57387"/>
    </reaction>
    <physiologicalReaction direction="left-to-right" evidence="14">
        <dbReference type="Rhea" id="RHEA:40140"/>
    </physiologicalReaction>
</comment>
<name>A0A5N6C4V5_9ACTN</name>
<comment type="catalytic activity">
    <reaction evidence="22">
        <text>dodecanoyl-CoA + H2O = dodecanoate + CoA + H(+)</text>
        <dbReference type="Rhea" id="RHEA:30135"/>
        <dbReference type="ChEBI" id="CHEBI:15377"/>
        <dbReference type="ChEBI" id="CHEBI:15378"/>
        <dbReference type="ChEBI" id="CHEBI:18262"/>
        <dbReference type="ChEBI" id="CHEBI:57287"/>
        <dbReference type="ChEBI" id="CHEBI:57375"/>
    </reaction>
    <physiologicalReaction direction="left-to-right" evidence="22">
        <dbReference type="Rhea" id="RHEA:30136"/>
    </physiologicalReaction>
</comment>
<evidence type="ECO:0000256" key="12">
    <source>
        <dbReference type="ARBA" id="ARBA00023273"/>
    </source>
</evidence>
<proteinExistence type="inferred from homology"/>
<dbReference type="Pfam" id="PF03061">
    <property type="entry name" value="4HBT"/>
    <property type="match status" value="1"/>
</dbReference>
<keyword evidence="11" id="KW-0472">Membrane</keyword>
<evidence type="ECO:0000256" key="16">
    <source>
        <dbReference type="ARBA" id="ARBA00038848"/>
    </source>
</evidence>
<evidence type="ECO:0000256" key="2">
    <source>
        <dbReference type="ARBA" id="ARBA00004496"/>
    </source>
</evidence>
<reference evidence="26 27" key="1">
    <citation type="submission" date="2019-10" db="EMBL/GenBank/DDBJ databases">
        <title>Nonomuraea sp. nov., isolated from Phyllanthus amarus.</title>
        <authorList>
            <person name="Klykleung N."/>
            <person name="Tanasupawat S."/>
        </authorList>
    </citation>
    <scope>NUCLEOTIDE SEQUENCE [LARGE SCALE GENOMIC DNA]</scope>
    <source>
        <strain evidence="26 27">CR1-09</strain>
    </source>
</reference>
<dbReference type="GO" id="GO:0005737">
    <property type="term" value="C:cytoplasm"/>
    <property type="evidence" value="ECO:0007669"/>
    <property type="project" value="UniProtKB-SubCell"/>
</dbReference>
<organism evidence="26 27">
    <name type="scientific">Microbispora catharanthi</name>
    <dbReference type="NCBI Taxonomy" id="1712871"/>
    <lineage>
        <taxon>Bacteria</taxon>
        <taxon>Bacillati</taxon>
        <taxon>Actinomycetota</taxon>
        <taxon>Actinomycetes</taxon>
        <taxon>Streptosporangiales</taxon>
        <taxon>Streptosporangiaceae</taxon>
        <taxon>Microbispora</taxon>
    </lineage>
</organism>
<keyword evidence="10" id="KW-0443">Lipid metabolism</keyword>
<evidence type="ECO:0000313" key="27">
    <source>
        <dbReference type="Proteomes" id="UP000313066"/>
    </source>
</evidence>
<dbReference type="GO" id="GO:0006631">
    <property type="term" value="P:fatty acid metabolic process"/>
    <property type="evidence" value="ECO:0007669"/>
    <property type="project" value="UniProtKB-KW"/>
</dbReference>
<evidence type="ECO:0000259" key="25">
    <source>
        <dbReference type="Pfam" id="PF20859"/>
    </source>
</evidence>
<keyword evidence="4" id="KW-1003">Cell membrane</keyword>
<comment type="subcellular location">
    <subcellularLocation>
        <location evidence="3">Cell projection</location>
        <location evidence="3">Ruffle membrane</location>
    </subcellularLocation>
    <subcellularLocation>
        <location evidence="2">Cytoplasm</location>
    </subcellularLocation>
    <subcellularLocation>
        <location evidence="1">Membrane</location>
        <topology evidence="1">Peripheral membrane protein</topology>
    </subcellularLocation>
</comment>
<feature type="domain" description="RHA1-ro05818 N-terminal helical" evidence="25">
    <location>
        <begin position="11"/>
        <end position="68"/>
    </location>
</feature>
<comment type="catalytic activity">
    <reaction evidence="13">
        <text>(5Z,8Z,11Z,14Z)-eicosatetraenoyl-CoA + H2O = (5Z,8Z,11Z,14Z)-eicosatetraenoate + CoA + H(+)</text>
        <dbReference type="Rhea" id="RHEA:40151"/>
        <dbReference type="ChEBI" id="CHEBI:15377"/>
        <dbReference type="ChEBI" id="CHEBI:15378"/>
        <dbReference type="ChEBI" id="CHEBI:32395"/>
        <dbReference type="ChEBI" id="CHEBI:57287"/>
        <dbReference type="ChEBI" id="CHEBI:57368"/>
    </reaction>
    <physiologicalReaction direction="left-to-right" evidence="13">
        <dbReference type="Rhea" id="RHEA:40152"/>
    </physiologicalReaction>
</comment>
<sequence length="209" mass="22207">MTETRIDRTGLTATPNNEGVDAAVAAARRVIDALLHSGDMSAVEMTQVAEQLNAVADHLEAHAPTVGERMVDMWRGEGVTRHDPVTGPENAIAPPLRLYGRDDGSIEGEVVLGMPYQGPPGCVHGGVSALLLDHTLGVANAWAGTSGMTGTLTLRYHRPTPLFERLTVTGRQTSVDGRKIYTTGTITAGGQVCVTAEGLFIDKQLDRPR</sequence>
<evidence type="ECO:0000256" key="5">
    <source>
        <dbReference type="ARBA" id="ARBA00022490"/>
    </source>
</evidence>
<dbReference type="CDD" id="cd03443">
    <property type="entry name" value="PaaI_thioesterase"/>
    <property type="match status" value="1"/>
</dbReference>
<evidence type="ECO:0000256" key="4">
    <source>
        <dbReference type="ARBA" id="ARBA00022475"/>
    </source>
</evidence>
<evidence type="ECO:0000256" key="22">
    <source>
        <dbReference type="ARBA" id="ARBA00048074"/>
    </source>
</evidence>
<keyword evidence="27" id="KW-1185">Reference proteome</keyword>
<evidence type="ECO:0000256" key="1">
    <source>
        <dbReference type="ARBA" id="ARBA00004170"/>
    </source>
</evidence>
<dbReference type="GO" id="GO:0016787">
    <property type="term" value="F:hydrolase activity"/>
    <property type="evidence" value="ECO:0007669"/>
    <property type="project" value="UniProtKB-KW"/>
</dbReference>
<dbReference type="RefSeq" id="WP_139572206.1">
    <property type="nucleotide sequence ID" value="NZ_VDMA02000001.1"/>
</dbReference>
<evidence type="ECO:0000256" key="19">
    <source>
        <dbReference type="ARBA" id="ARBA00047588"/>
    </source>
</evidence>
<comment type="caution">
    <text evidence="26">The sequence shown here is derived from an EMBL/GenBank/DDBJ whole genome shotgun (WGS) entry which is preliminary data.</text>
</comment>
<comment type="catalytic activity">
    <reaction evidence="23">
        <text>tetradecanoyl-CoA + H2O = tetradecanoate + CoA + H(+)</text>
        <dbReference type="Rhea" id="RHEA:40119"/>
        <dbReference type="ChEBI" id="CHEBI:15377"/>
        <dbReference type="ChEBI" id="CHEBI:15378"/>
        <dbReference type="ChEBI" id="CHEBI:30807"/>
        <dbReference type="ChEBI" id="CHEBI:57287"/>
        <dbReference type="ChEBI" id="CHEBI:57385"/>
    </reaction>
    <physiologicalReaction direction="left-to-right" evidence="23">
        <dbReference type="Rhea" id="RHEA:40120"/>
    </physiologicalReaction>
</comment>
<evidence type="ECO:0000256" key="13">
    <source>
        <dbReference type="ARBA" id="ARBA00035852"/>
    </source>
</evidence>
<dbReference type="GO" id="GO:0016020">
    <property type="term" value="C:membrane"/>
    <property type="evidence" value="ECO:0007669"/>
    <property type="project" value="UniProtKB-SubCell"/>
</dbReference>
<evidence type="ECO:0000256" key="7">
    <source>
        <dbReference type="ARBA" id="ARBA00022801"/>
    </source>
</evidence>
<evidence type="ECO:0000256" key="11">
    <source>
        <dbReference type="ARBA" id="ARBA00023136"/>
    </source>
</evidence>
<accession>A0A5N6C4V5</accession>
<dbReference type="InterPro" id="IPR029069">
    <property type="entry name" value="HotDog_dom_sf"/>
</dbReference>
<evidence type="ECO:0000256" key="15">
    <source>
        <dbReference type="ARBA" id="ARBA00038456"/>
    </source>
</evidence>
<keyword evidence="6" id="KW-0053">Apoptosis</keyword>
<dbReference type="EMBL" id="VDMA02000001">
    <property type="protein sequence ID" value="KAB8187758.1"/>
    <property type="molecule type" value="Genomic_DNA"/>
</dbReference>
<evidence type="ECO:0000256" key="9">
    <source>
        <dbReference type="ARBA" id="ARBA00022946"/>
    </source>
</evidence>
<evidence type="ECO:0000256" key="6">
    <source>
        <dbReference type="ARBA" id="ARBA00022703"/>
    </source>
</evidence>
<dbReference type="InterPro" id="IPR052365">
    <property type="entry name" value="THEM4/THEM5_acyl-CoA_thioest"/>
</dbReference>
<evidence type="ECO:0000256" key="14">
    <source>
        <dbReference type="ARBA" id="ARBA00037002"/>
    </source>
</evidence>
<evidence type="ECO:0000256" key="18">
    <source>
        <dbReference type="ARBA" id="ARBA00043210"/>
    </source>
</evidence>
<keyword evidence="8" id="KW-0276">Fatty acid metabolism</keyword>
<dbReference type="SUPFAM" id="SSF54637">
    <property type="entry name" value="Thioesterase/thiol ester dehydrase-isomerase"/>
    <property type="match status" value="1"/>
</dbReference>
<feature type="domain" description="Thioesterase" evidence="24">
    <location>
        <begin position="121"/>
        <end position="192"/>
    </location>
</feature>
<evidence type="ECO:0000313" key="26">
    <source>
        <dbReference type="EMBL" id="KAB8187758.1"/>
    </source>
</evidence>
<evidence type="ECO:0000256" key="21">
    <source>
        <dbReference type="ARBA" id="ARBA00047969"/>
    </source>
</evidence>
<comment type="catalytic activity">
    <reaction evidence="21">
        <text>decanoyl-CoA + H2O = decanoate + CoA + H(+)</text>
        <dbReference type="Rhea" id="RHEA:40059"/>
        <dbReference type="ChEBI" id="CHEBI:15377"/>
        <dbReference type="ChEBI" id="CHEBI:15378"/>
        <dbReference type="ChEBI" id="CHEBI:27689"/>
        <dbReference type="ChEBI" id="CHEBI:57287"/>
        <dbReference type="ChEBI" id="CHEBI:61430"/>
    </reaction>
    <physiologicalReaction direction="left-to-right" evidence="21">
        <dbReference type="Rhea" id="RHEA:40060"/>
    </physiologicalReaction>
</comment>
<dbReference type="InterPro" id="IPR048654">
    <property type="entry name" value="RHA1_ro05818_N"/>
</dbReference>
<evidence type="ECO:0000256" key="17">
    <source>
        <dbReference type="ARBA" id="ARBA00040123"/>
    </source>
</evidence>
<dbReference type="Gene3D" id="3.10.129.10">
    <property type="entry name" value="Hotdog Thioesterase"/>
    <property type="match status" value="1"/>
</dbReference>
<gene>
    <name evidence="26" type="ORF">FH610_000860</name>
</gene>
<evidence type="ECO:0000256" key="20">
    <source>
        <dbReference type="ARBA" id="ARBA00047734"/>
    </source>
</evidence>
<dbReference type="PANTHER" id="PTHR12418:SF19">
    <property type="entry name" value="ACYL-COENZYME A THIOESTERASE THEM4"/>
    <property type="match status" value="1"/>
</dbReference>
<evidence type="ECO:0000259" key="24">
    <source>
        <dbReference type="Pfam" id="PF03061"/>
    </source>
</evidence>
<evidence type="ECO:0000256" key="3">
    <source>
        <dbReference type="ARBA" id="ARBA00004632"/>
    </source>
</evidence>
<dbReference type="Pfam" id="PF20859">
    <property type="entry name" value="RHA1_ro05818_N"/>
    <property type="match status" value="1"/>
</dbReference>
<evidence type="ECO:0000256" key="23">
    <source>
        <dbReference type="ARBA" id="ARBA00048180"/>
    </source>
</evidence>